<feature type="domain" description="Myb/SANT-like DNA-binding" evidence="2">
    <location>
        <begin position="129"/>
        <end position="206"/>
    </location>
</feature>
<proteinExistence type="predicted"/>
<evidence type="ECO:0000259" key="2">
    <source>
        <dbReference type="Pfam" id="PF13837"/>
    </source>
</evidence>
<dbReference type="Proteomes" id="UP000684084">
    <property type="component" value="Unassembled WGS sequence"/>
</dbReference>
<name>A0A915ZRI3_9GLOM</name>
<dbReference type="OrthoDB" id="2335112at2759"/>
<dbReference type="VEuPathDB" id="FungiDB:RhiirFUN_014733"/>
<gene>
    <name evidence="3" type="ORF">CHRIB12_LOCUS18832</name>
</gene>
<organism evidence="3 4">
    <name type="scientific">Rhizophagus irregularis</name>
    <dbReference type="NCBI Taxonomy" id="588596"/>
    <lineage>
        <taxon>Eukaryota</taxon>
        <taxon>Fungi</taxon>
        <taxon>Fungi incertae sedis</taxon>
        <taxon>Mucoromycota</taxon>
        <taxon>Glomeromycotina</taxon>
        <taxon>Glomeromycetes</taxon>
        <taxon>Glomerales</taxon>
        <taxon>Glomeraceae</taxon>
        <taxon>Rhizophagus</taxon>
    </lineage>
</organism>
<accession>A0A915ZRI3</accession>
<evidence type="ECO:0000313" key="4">
    <source>
        <dbReference type="Proteomes" id="UP000684084"/>
    </source>
</evidence>
<sequence>MQQLGNQIHNLSISDSSKNNNKESTEFSYPTLHAAVDETVTTFIFSNNINDTNQELNSYSVSVSDYSHHNQELGHSVHSTPNDYYHNQVNPLPRFQSDDFEGLIRPFNNESESDLAVETSLSDPSLPFKWSKKALERLLLYLKENIEEVRALDKRNGTKQKLWDGASKEVCKEGHEYNSKRCSIKWKNVKQNYIKWMSMSGKNNKKPDVEEIIEIELLKLSYDEITGCNKRKAPADEEYSSKKMDYTFVPVYPKKSKTL</sequence>
<evidence type="ECO:0000256" key="1">
    <source>
        <dbReference type="SAM" id="MobiDB-lite"/>
    </source>
</evidence>
<dbReference type="Pfam" id="PF13837">
    <property type="entry name" value="Myb_DNA-bind_4"/>
    <property type="match status" value="1"/>
</dbReference>
<dbReference type="InterPro" id="IPR044822">
    <property type="entry name" value="Myb_DNA-bind_4"/>
</dbReference>
<reference evidence="3" key="1">
    <citation type="submission" date="2020-05" db="EMBL/GenBank/DDBJ databases">
        <authorList>
            <person name="Rincon C."/>
            <person name="Sanders R I."/>
            <person name="Robbins C."/>
            <person name="Chaturvedi A."/>
        </authorList>
    </citation>
    <scope>NUCLEOTIDE SEQUENCE</scope>
    <source>
        <strain evidence="3">CHB12</strain>
    </source>
</reference>
<dbReference type="AlphaFoldDB" id="A0A915ZRI3"/>
<protein>
    <recommendedName>
        <fullName evidence="2">Myb/SANT-like DNA-binding domain-containing protein</fullName>
    </recommendedName>
</protein>
<evidence type="ECO:0000313" key="3">
    <source>
        <dbReference type="EMBL" id="CAB5384368.1"/>
    </source>
</evidence>
<comment type="caution">
    <text evidence="3">The sequence shown here is derived from an EMBL/GenBank/DDBJ whole genome shotgun (WGS) entry which is preliminary data.</text>
</comment>
<dbReference type="EMBL" id="CAGKOT010000051">
    <property type="protein sequence ID" value="CAB5384368.1"/>
    <property type="molecule type" value="Genomic_DNA"/>
</dbReference>
<feature type="compositionally biased region" description="Polar residues" evidence="1">
    <location>
        <begin position="1"/>
        <end position="19"/>
    </location>
</feature>
<feature type="region of interest" description="Disordered" evidence="1">
    <location>
        <begin position="1"/>
        <end position="25"/>
    </location>
</feature>